<dbReference type="WBParaSite" id="RSKR_0000420600.1">
    <property type="protein sequence ID" value="RSKR_0000420600.1"/>
    <property type="gene ID" value="RSKR_0000420600"/>
</dbReference>
<sequence>MKCTITNNPQAEEVLIVSENKDIFAYNIDTEISRPFGVIKTNFISFGCERVDNDFFVFNKKDMDNRDDSDEDEIFGIDKFSLESRKSKFCYTRSYPTNFYNCSVKVNNEIMVFGRNHEDYRDAPSNMTILDIPSMKWRKGPNLPVIISLKSSVLLNNSVYCIGGFSHAALRYDLREGLWTTLPISIIDLNCSAVCQYNNTDIMKAGGHMRIFNEQFGVNIIEANNACEIFDTRANSWRRTSNLPIPVHNAKCCQIKETVVLFGGKNEGGILQDIHTYNIAQETWTRNDSELCNIEDLHSVHLI</sequence>
<protein>
    <submittedName>
        <fullName evidence="2">Kelch domain-containing protein 10</fullName>
    </submittedName>
</protein>
<proteinExistence type="predicted"/>
<dbReference type="Proteomes" id="UP000095286">
    <property type="component" value="Unplaced"/>
</dbReference>
<name>A0AC35TTD7_9BILA</name>
<organism evidence="1 2">
    <name type="scientific">Rhabditophanes sp. KR3021</name>
    <dbReference type="NCBI Taxonomy" id="114890"/>
    <lineage>
        <taxon>Eukaryota</taxon>
        <taxon>Metazoa</taxon>
        <taxon>Ecdysozoa</taxon>
        <taxon>Nematoda</taxon>
        <taxon>Chromadorea</taxon>
        <taxon>Rhabditida</taxon>
        <taxon>Tylenchina</taxon>
        <taxon>Panagrolaimomorpha</taxon>
        <taxon>Strongyloidoidea</taxon>
        <taxon>Alloionematidae</taxon>
        <taxon>Rhabditophanes</taxon>
    </lineage>
</organism>
<evidence type="ECO:0000313" key="2">
    <source>
        <dbReference type="WBParaSite" id="RSKR_0000420600.1"/>
    </source>
</evidence>
<accession>A0AC35TTD7</accession>
<reference evidence="2" key="1">
    <citation type="submission" date="2016-11" db="UniProtKB">
        <authorList>
            <consortium name="WormBaseParasite"/>
        </authorList>
    </citation>
    <scope>IDENTIFICATION</scope>
    <source>
        <strain evidence="2">KR3021</strain>
    </source>
</reference>
<evidence type="ECO:0000313" key="1">
    <source>
        <dbReference type="Proteomes" id="UP000095286"/>
    </source>
</evidence>